<reference evidence="1" key="1">
    <citation type="submission" date="2023-06" db="EMBL/GenBank/DDBJ databases">
        <authorList>
            <person name="Kurt Z."/>
        </authorList>
    </citation>
    <scope>NUCLEOTIDE SEQUENCE</scope>
</reference>
<name>A0AA86N7N1_9EUKA</name>
<organism evidence="1">
    <name type="scientific">Hexamita inflata</name>
    <dbReference type="NCBI Taxonomy" id="28002"/>
    <lineage>
        <taxon>Eukaryota</taxon>
        <taxon>Metamonada</taxon>
        <taxon>Diplomonadida</taxon>
        <taxon>Hexamitidae</taxon>
        <taxon>Hexamitinae</taxon>
        <taxon>Hexamita</taxon>
    </lineage>
</organism>
<sequence>MSEEKISSEESRTEQSKSSDNIIFNFIFDELPDCRKCIKDVHANINNIIKRYQYSDLKFEFEYVGEMLYINPNYINQKEYPTLRLHLDGVYNNSNVSNIKCLFDMSRFAFVTKPIVLISLVGCTIYLEQFTLCIQKTYRLRTVLFRVNRSSSRARIYSFLFLDFRI</sequence>
<dbReference type="AlphaFoldDB" id="A0AA86N7N1"/>
<proteinExistence type="predicted"/>
<evidence type="ECO:0000313" key="2">
    <source>
        <dbReference type="EMBL" id="CAL6082326.1"/>
    </source>
</evidence>
<accession>A0AA86N7N1</accession>
<dbReference type="Proteomes" id="UP001642409">
    <property type="component" value="Unassembled WGS sequence"/>
</dbReference>
<dbReference type="EMBL" id="CAXDID020000363">
    <property type="protein sequence ID" value="CAL6082326.1"/>
    <property type="molecule type" value="Genomic_DNA"/>
</dbReference>
<dbReference type="EMBL" id="CATOUU010000051">
    <property type="protein sequence ID" value="CAI9914494.1"/>
    <property type="molecule type" value="Genomic_DNA"/>
</dbReference>
<gene>
    <name evidence="1" type="ORF">HINF_LOCUS2139</name>
    <name evidence="2" type="ORF">HINF_LOCUS61118</name>
</gene>
<protein>
    <submittedName>
        <fullName evidence="2">Hypothetical_protein</fullName>
    </submittedName>
</protein>
<evidence type="ECO:0000313" key="1">
    <source>
        <dbReference type="EMBL" id="CAI9914494.1"/>
    </source>
</evidence>
<comment type="caution">
    <text evidence="1">The sequence shown here is derived from an EMBL/GenBank/DDBJ whole genome shotgun (WGS) entry which is preliminary data.</text>
</comment>
<evidence type="ECO:0000313" key="3">
    <source>
        <dbReference type="Proteomes" id="UP001642409"/>
    </source>
</evidence>
<keyword evidence="3" id="KW-1185">Reference proteome</keyword>
<reference evidence="2 3" key="2">
    <citation type="submission" date="2024-07" db="EMBL/GenBank/DDBJ databases">
        <authorList>
            <person name="Akdeniz Z."/>
        </authorList>
    </citation>
    <scope>NUCLEOTIDE SEQUENCE [LARGE SCALE GENOMIC DNA]</scope>
</reference>